<keyword evidence="5 10" id="KW-0812">Transmembrane</keyword>
<feature type="transmembrane region" description="Helical" evidence="10">
    <location>
        <begin position="12"/>
        <end position="31"/>
    </location>
</feature>
<evidence type="ECO:0008006" key="12">
    <source>
        <dbReference type="Google" id="ProtNLM"/>
    </source>
</evidence>
<organism evidence="11">
    <name type="scientific">Vannella robusta</name>
    <dbReference type="NCBI Taxonomy" id="1487602"/>
    <lineage>
        <taxon>Eukaryota</taxon>
        <taxon>Amoebozoa</taxon>
        <taxon>Discosea</taxon>
        <taxon>Flabellinia</taxon>
        <taxon>Vannellidae</taxon>
        <taxon>Vannella</taxon>
    </lineage>
</organism>
<evidence type="ECO:0000256" key="10">
    <source>
        <dbReference type="SAM" id="Phobius"/>
    </source>
</evidence>
<evidence type="ECO:0000256" key="3">
    <source>
        <dbReference type="ARBA" id="ARBA00005316"/>
    </source>
</evidence>
<sequence>MSKHEGFHLPKRLWVTLSFAMMFLLGVPIWWKSTEIYRAELPYEEIEHWNERKAYDEPFRVMLDLYVPPSWNNENSKSILSNALREYETQSSEALYAIHYQSSLFPMSDLSPLSEYSCDAVHGRIEQMNPTNNGRYAFVSVPVDATQNLPKFTICPTRVVLMRMEKDSNTQESENWLRSVAEIAARKLISSPNTEDKDRKKIQSNSAFRLTFSLLQDTAGWDQPITTWDFPYYANGLLESFLTQIRATADVQVDSQIKFFVPLQRTPLEGDNYHYFTSSMLPHILAHPNEWNSDFTATTEPSLHFIVYVPPVAYTPLVLQDDPDEDISMSSQAYIIPQTGGVVIYNRVDNGTNPFLSKDMMHDVIEIFVAQLRELFGISPLYDLSQLSEKSIEMIPSPFGISQWERDQLLRERTYENLHLATVNLHSLSEMVQKLTNMMISDELQATVIESLAALSTSHEAIREGNYELAQEQSKLAMHKAHEAFFDPDMLSLLYFPDEHKFAIYTPLFLPISIPMFLKLVSETKRLRKKRAESKKKKE</sequence>
<dbReference type="EMBL" id="HBKP01002225">
    <property type="protein sequence ID" value="CAE2202042.1"/>
    <property type="molecule type" value="Transcribed_RNA"/>
</dbReference>
<comment type="subcellular location">
    <subcellularLocation>
        <location evidence="1">Endoplasmic reticulum membrane</location>
        <topology evidence="1">Multi-pass membrane protein</topology>
    </subcellularLocation>
</comment>
<keyword evidence="9" id="KW-0325">Glycoprotein</keyword>
<keyword evidence="7 10" id="KW-1133">Transmembrane helix</keyword>
<dbReference type="PANTHER" id="PTHR21072:SF13">
    <property type="entry name" value="GPI TRANSAMIDASE COMPONENT PIG-S"/>
    <property type="match status" value="1"/>
</dbReference>
<dbReference type="GO" id="GO:0006506">
    <property type="term" value="P:GPI anchor biosynthetic process"/>
    <property type="evidence" value="ECO:0007669"/>
    <property type="project" value="UniProtKB-UniPathway"/>
</dbReference>
<comment type="similarity">
    <text evidence="3">Belongs to the PIGS family.</text>
</comment>
<protein>
    <recommendedName>
        <fullName evidence="12">GPI transamidase component PIG-S</fullName>
    </recommendedName>
</protein>
<evidence type="ECO:0000256" key="1">
    <source>
        <dbReference type="ARBA" id="ARBA00004477"/>
    </source>
</evidence>
<keyword evidence="4" id="KW-0337">GPI-anchor biosynthesis</keyword>
<dbReference type="Pfam" id="PF10510">
    <property type="entry name" value="PIG-S"/>
    <property type="match status" value="1"/>
</dbReference>
<gene>
    <name evidence="11" type="ORF">VSP0166_LOCUS1620</name>
</gene>
<dbReference type="GO" id="GO:0016255">
    <property type="term" value="P:attachment of GPI anchor to protein"/>
    <property type="evidence" value="ECO:0007669"/>
    <property type="project" value="InterPro"/>
</dbReference>
<reference evidence="11" key="1">
    <citation type="submission" date="2021-01" db="EMBL/GenBank/DDBJ databases">
        <authorList>
            <person name="Corre E."/>
            <person name="Pelletier E."/>
            <person name="Niang G."/>
            <person name="Scheremetjew M."/>
            <person name="Finn R."/>
            <person name="Kale V."/>
            <person name="Holt S."/>
            <person name="Cochrane G."/>
            <person name="Meng A."/>
            <person name="Brown T."/>
            <person name="Cohen L."/>
        </authorList>
    </citation>
    <scope>NUCLEOTIDE SEQUENCE</scope>
    <source>
        <strain evidence="11">DIVA3 518/3/11/1/6</strain>
    </source>
</reference>
<proteinExistence type="inferred from homology"/>
<name>A0A7S4HKN8_9EUKA</name>
<dbReference type="PANTHER" id="PTHR21072">
    <property type="entry name" value="GPI TRANSAMIDASE COMPONENT PIG-S"/>
    <property type="match status" value="1"/>
</dbReference>
<accession>A0A7S4HKN8</accession>
<evidence type="ECO:0000256" key="2">
    <source>
        <dbReference type="ARBA" id="ARBA00004687"/>
    </source>
</evidence>
<evidence type="ECO:0000256" key="6">
    <source>
        <dbReference type="ARBA" id="ARBA00022824"/>
    </source>
</evidence>
<keyword evidence="8 10" id="KW-0472">Membrane</keyword>
<keyword evidence="6" id="KW-0256">Endoplasmic reticulum</keyword>
<evidence type="ECO:0000256" key="7">
    <source>
        <dbReference type="ARBA" id="ARBA00022989"/>
    </source>
</evidence>
<evidence type="ECO:0000313" key="11">
    <source>
        <dbReference type="EMBL" id="CAE2202042.1"/>
    </source>
</evidence>
<evidence type="ECO:0000256" key="9">
    <source>
        <dbReference type="ARBA" id="ARBA00023180"/>
    </source>
</evidence>
<evidence type="ECO:0000256" key="5">
    <source>
        <dbReference type="ARBA" id="ARBA00022692"/>
    </source>
</evidence>
<dbReference type="UniPathway" id="UPA00196"/>
<comment type="pathway">
    <text evidence="2">Glycolipid biosynthesis; glycosylphosphatidylinositol-anchor biosynthesis.</text>
</comment>
<feature type="transmembrane region" description="Helical" evidence="10">
    <location>
        <begin position="502"/>
        <end position="521"/>
    </location>
</feature>
<evidence type="ECO:0000256" key="8">
    <source>
        <dbReference type="ARBA" id="ARBA00023136"/>
    </source>
</evidence>
<dbReference type="GO" id="GO:0042765">
    <property type="term" value="C:GPI-anchor transamidase complex"/>
    <property type="evidence" value="ECO:0007669"/>
    <property type="project" value="InterPro"/>
</dbReference>
<dbReference type="InterPro" id="IPR019540">
    <property type="entry name" value="PtdIno-glycan_biosynth_class_S"/>
</dbReference>
<evidence type="ECO:0000256" key="4">
    <source>
        <dbReference type="ARBA" id="ARBA00022502"/>
    </source>
</evidence>
<dbReference type="AlphaFoldDB" id="A0A7S4HKN8"/>